<feature type="transmembrane region" description="Helical" evidence="7">
    <location>
        <begin position="182"/>
        <end position="205"/>
    </location>
</feature>
<sequence>MQLAARKTRPGAPTGSRRGLPFKINRRKLTETLTAYTFLAPYLFVLIVFTLIAIVTALTLSFFYVDFGFTEPIFYGFRNYLNIWYDLTHDGDFAVGLRNCVEYTIGVVTLQTILALFLALLLNQKVRGRGFFRTIFYLPAMTSSVAISLIFYWLYQPQGGINYVLSLLHIQGPAWLENPSTALPAIMLLNIWTTAPTFMLMYLAALQDIPSTLYEAARVDGANSWQMLWKITIPLLRPTTFAVVALGSIGAFQMFDQAFVMEGASGAPLRSTLTAAMVIYDTAFQKSLMGLACAQAFVLFVIIFTVTLLQKRYIDVNIQY</sequence>
<evidence type="ECO:0000256" key="1">
    <source>
        <dbReference type="ARBA" id="ARBA00004651"/>
    </source>
</evidence>
<feature type="transmembrane region" description="Helical" evidence="7">
    <location>
        <begin position="134"/>
        <end position="155"/>
    </location>
</feature>
<keyword evidence="3" id="KW-1003">Cell membrane</keyword>
<gene>
    <name evidence="9" type="ORF">KTA_24770</name>
</gene>
<comment type="similarity">
    <text evidence="7">Belongs to the binding-protein-dependent transport system permease family.</text>
</comment>
<keyword evidence="4 7" id="KW-0812">Transmembrane</keyword>
<dbReference type="PANTHER" id="PTHR30193:SF37">
    <property type="entry name" value="INNER MEMBRANE ABC TRANSPORTER PERMEASE PROTEIN YCJO"/>
    <property type="match status" value="1"/>
</dbReference>
<dbReference type="InterPro" id="IPR000515">
    <property type="entry name" value="MetI-like"/>
</dbReference>
<evidence type="ECO:0000256" key="5">
    <source>
        <dbReference type="ARBA" id="ARBA00022989"/>
    </source>
</evidence>
<keyword evidence="5 7" id="KW-1133">Transmembrane helix</keyword>
<dbReference type="AlphaFoldDB" id="A0A455T2Y7"/>
<dbReference type="GO" id="GO:0005886">
    <property type="term" value="C:plasma membrane"/>
    <property type="evidence" value="ECO:0007669"/>
    <property type="project" value="UniProtKB-SubCell"/>
</dbReference>
<evidence type="ECO:0000256" key="7">
    <source>
        <dbReference type="RuleBase" id="RU363032"/>
    </source>
</evidence>
<evidence type="ECO:0000256" key="3">
    <source>
        <dbReference type="ARBA" id="ARBA00022475"/>
    </source>
</evidence>
<dbReference type="EMBL" id="AP019377">
    <property type="protein sequence ID" value="BBH94278.1"/>
    <property type="molecule type" value="Genomic_DNA"/>
</dbReference>
<dbReference type="CDD" id="cd06261">
    <property type="entry name" value="TM_PBP2"/>
    <property type="match status" value="1"/>
</dbReference>
<accession>A0A455T2Y7</accession>
<dbReference type="SUPFAM" id="SSF161098">
    <property type="entry name" value="MetI-like"/>
    <property type="match status" value="1"/>
</dbReference>
<keyword evidence="2 7" id="KW-0813">Transport</keyword>
<feature type="transmembrane region" description="Helical" evidence="7">
    <location>
        <begin position="235"/>
        <end position="255"/>
    </location>
</feature>
<feature type="domain" description="ABC transmembrane type-1" evidence="8">
    <location>
        <begin position="97"/>
        <end position="310"/>
    </location>
</feature>
<organism evidence="9">
    <name type="scientific">Thermogemmatispora argillosa</name>
    <dbReference type="NCBI Taxonomy" id="2045280"/>
    <lineage>
        <taxon>Bacteria</taxon>
        <taxon>Bacillati</taxon>
        <taxon>Chloroflexota</taxon>
        <taxon>Ktedonobacteria</taxon>
        <taxon>Thermogemmatisporales</taxon>
        <taxon>Thermogemmatisporaceae</taxon>
        <taxon>Thermogemmatispora</taxon>
    </lineage>
</organism>
<reference evidence="9" key="1">
    <citation type="submission" date="2018-12" db="EMBL/GenBank/DDBJ databases">
        <title>Novel natural products biosynthetic potential of the class Ktedonobacteria.</title>
        <authorList>
            <person name="Zheng Y."/>
            <person name="Saitou A."/>
            <person name="Wang C.M."/>
            <person name="Toyoda A."/>
            <person name="Minakuchi Y."/>
            <person name="Sekiguchi Y."/>
            <person name="Ueda K."/>
            <person name="Takano H."/>
            <person name="Sakai Y."/>
            <person name="Yokota A."/>
            <person name="Yabe S."/>
        </authorList>
    </citation>
    <scope>NUCLEOTIDE SEQUENCE</scope>
    <source>
        <strain evidence="9">A3-2</strain>
    </source>
</reference>
<evidence type="ECO:0000256" key="4">
    <source>
        <dbReference type="ARBA" id="ARBA00022692"/>
    </source>
</evidence>
<evidence type="ECO:0000259" key="8">
    <source>
        <dbReference type="PROSITE" id="PS50928"/>
    </source>
</evidence>
<dbReference type="PANTHER" id="PTHR30193">
    <property type="entry name" value="ABC TRANSPORTER PERMEASE PROTEIN"/>
    <property type="match status" value="1"/>
</dbReference>
<keyword evidence="6 7" id="KW-0472">Membrane</keyword>
<dbReference type="Pfam" id="PF00528">
    <property type="entry name" value="BPD_transp_1"/>
    <property type="match status" value="1"/>
</dbReference>
<evidence type="ECO:0000313" key="9">
    <source>
        <dbReference type="EMBL" id="BBH94278.1"/>
    </source>
</evidence>
<dbReference type="InterPro" id="IPR051393">
    <property type="entry name" value="ABC_transporter_permease"/>
</dbReference>
<evidence type="ECO:0000256" key="2">
    <source>
        <dbReference type="ARBA" id="ARBA00022448"/>
    </source>
</evidence>
<feature type="transmembrane region" description="Helical" evidence="7">
    <location>
        <begin position="33"/>
        <end position="65"/>
    </location>
</feature>
<dbReference type="PROSITE" id="PS50928">
    <property type="entry name" value="ABC_TM1"/>
    <property type="match status" value="1"/>
</dbReference>
<feature type="transmembrane region" description="Helical" evidence="7">
    <location>
        <begin position="103"/>
        <end position="122"/>
    </location>
</feature>
<name>A0A455T2Y7_9CHLR</name>
<evidence type="ECO:0000256" key="6">
    <source>
        <dbReference type="ARBA" id="ARBA00023136"/>
    </source>
</evidence>
<dbReference type="Gene3D" id="1.10.3720.10">
    <property type="entry name" value="MetI-like"/>
    <property type="match status" value="1"/>
</dbReference>
<dbReference type="InterPro" id="IPR035906">
    <property type="entry name" value="MetI-like_sf"/>
</dbReference>
<comment type="subcellular location">
    <subcellularLocation>
        <location evidence="1 7">Cell membrane</location>
        <topology evidence="1 7">Multi-pass membrane protein</topology>
    </subcellularLocation>
</comment>
<dbReference type="GO" id="GO:0055085">
    <property type="term" value="P:transmembrane transport"/>
    <property type="evidence" value="ECO:0007669"/>
    <property type="project" value="InterPro"/>
</dbReference>
<proteinExistence type="inferred from homology"/>
<feature type="transmembrane region" description="Helical" evidence="7">
    <location>
        <begin position="288"/>
        <end position="309"/>
    </location>
</feature>
<protein>
    <submittedName>
        <fullName evidence="9">ABC transporter permease</fullName>
    </submittedName>
</protein>